<evidence type="ECO:0000256" key="1">
    <source>
        <dbReference type="ARBA" id="ARBA00022801"/>
    </source>
</evidence>
<evidence type="ECO:0000313" key="4">
    <source>
        <dbReference type="Proteomes" id="UP000053558"/>
    </source>
</evidence>
<sequence>MVHTPTPTDRLLTYEYIIFDVYGTLVDWESPIYNSLNGFFEDRSLDAVLTAYQSAETDLAAANPNMRYPEILTEVYRRLSQHNTGPPPDTQSDDQPRTDPAERFGNSVGDWEPFPDTLEGLKILRQRYHLVALSNVDNDSFARTIDKLQKPFDLVVTAQEQGVYKPDPEALNGAMRRIVDELKSKVLVVAGSYTHDIQPAQAHKRDGMGTVWIDRKDAVIGQPDETLRRQENPPWDWTYTTLGELAKVVEAKKPIRSV</sequence>
<dbReference type="Pfam" id="PF00702">
    <property type="entry name" value="Hydrolase"/>
    <property type="match status" value="1"/>
</dbReference>
<dbReference type="Gene3D" id="3.40.50.1000">
    <property type="entry name" value="HAD superfamily/HAD-like"/>
    <property type="match status" value="1"/>
</dbReference>
<dbReference type="EMBL" id="JH711582">
    <property type="protein sequence ID" value="EIW78497.1"/>
    <property type="molecule type" value="Genomic_DNA"/>
</dbReference>
<dbReference type="GeneID" id="19208109"/>
<organism evidence="3 4">
    <name type="scientific">Coniophora puteana (strain RWD-64-598)</name>
    <name type="common">Brown rot fungus</name>
    <dbReference type="NCBI Taxonomy" id="741705"/>
    <lineage>
        <taxon>Eukaryota</taxon>
        <taxon>Fungi</taxon>
        <taxon>Dikarya</taxon>
        <taxon>Basidiomycota</taxon>
        <taxon>Agaricomycotina</taxon>
        <taxon>Agaricomycetes</taxon>
        <taxon>Agaricomycetidae</taxon>
        <taxon>Boletales</taxon>
        <taxon>Coniophorineae</taxon>
        <taxon>Coniophoraceae</taxon>
        <taxon>Coniophora</taxon>
    </lineage>
</organism>
<keyword evidence="1" id="KW-0378">Hydrolase</keyword>
<dbReference type="SFLD" id="SFLDG01129">
    <property type="entry name" value="C1.5:_HAD__Beta-PGM__Phosphata"/>
    <property type="match status" value="1"/>
</dbReference>
<dbReference type="AlphaFoldDB" id="A0A5M3MHG5"/>
<dbReference type="Gene3D" id="1.10.150.750">
    <property type="match status" value="1"/>
</dbReference>
<dbReference type="InterPro" id="IPR051540">
    <property type="entry name" value="S-2-haloacid_dehalogenase"/>
</dbReference>
<dbReference type="KEGG" id="cput:CONPUDRAFT_60751"/>
<feature type="region of interest" description="Disordered" evidence="2">
    <location>
        <begin position="80"/>
        <end position="111"/>
    </location>
</feature>
<dbReference type="GO" id="GO:0016791">
    <property type="term" value="F:phosphatase activity"/>
    <property type="evidence" value="ECO:0007669"/>
    <property type="project" value="UniProtKB-ARBA"/>
</dbReference>
<dbReference type="SFLD" id="SFLDS00003">
    <property type="entry name" value="Haloacid_Dehalogenase"/>
    <property type="match status" value="1"/>
</dbReference>
<dbReference type="InterPro" id="IPR023214">
    <property type="entry name" value="HAD_sf"/>
</dbReference>
<protein>
    <submittedName>
        <fullName evidence="3">Haloalkanoic acid dehalogenase</fullName>
    </submittedName>
</protein>
<dbReference type="OrthoDB" id="20198at2759"/>
<dbReference type="InterPro" id="IPR036412">
    <property type="entry name" value="HAD-like_sf"/>
</dbReference>
<reference evidence="4" key="1">
    <citation type="journal article" date="2012" name="Science">
        <title>The Paleozoic origin of enzymatic lignin decomposition reconstructed from 31 fungal genomes.</title>
        <authorList>
            <person name="Floudas D."/>
            <person name="Binder M."/>
            <person name="Riley R."/>
            <person name="Barry K."/>
            <person name="Blanchette R.A."/>
            <person name="Henrissat B."/>
            <person name="Martinez A.T."/>
            <person name="Otillar R."/>
            <person name="Spatafora J.W."/>
            <person name="Yadav J.S."/>
            <person name="Aerts A."/>
            <person name="Benoit I."/>
            <person name="Boyd A."/>
            <person name="Carlson A."/>
            <person name="Copeland A."/>
            <person name="Coutinho P.M."/>
            <person name="de Vries R.P."/>
            <person name="Ferreira P."/>
            <person name="Findley K."/>
            <person name="Foster B."/>
            <person name="Gaskell J."/>
            <person name="Glotzer D."/>
            <person name="Gorecki P."/>
            <person name="Heitman J."/>
            <person name="Hesse C."/>
            <person name="Hori C."/>
            <person name="Igarashi K."/>
            <person name="Jurgens J.A."/>
            <person name="Kallen N."/>
            <person name="Kersten P."/>
            <person name="Kohler A."/>
            <person name="Kuees U."/>
            <person name="Kumar T.K.A."/>
            <person name="Kuo A."/>
            <person name="LaButti K."/>
            <person name="Larrondo L.F."/>
            <person name="Lindquist E."/>
            <person name="Ling A."/>
            <person name="Lombard V."/>
            <person name="Lucas S."/>
            <person name="Lundell T."/>
            <person name="Martin R."/>
            <person name="McLaughlin D.J."/>
            <person name="Morgenstern I."/>
            <person name="Morin E."/>
            <person name="Murat C."/>
            <person name="Nagy L.G."/>
            <person name="Nolan M."/>
            <person name="Ohm R.A."/>
            <person name="Patyshakuliyeva A."/>
            <person name="Rokas A."/>
            <person name="Ruiz-Duenas F.J."/>
            <person name="Sabat G."/>
            <person name="Salamov A."/>
            <person name="Samejima M."/>
            <person name="Schmutz J."/>
            <person name="Slot J.C."/>
            <person name="St John F."/>
            <person name="Stenlid J."/>
            <person name="Sun H."/>
            <person name="Sun S."/>
            <person name="Syed K."/>
            <person name="Tsang A."/>
            <person name="Wiebenga A."/>
            <person name="Young D."/>
            <person name="Pisabarro A."/>
            <person name="Eastwood D.C."/>
            <person name="Martin F."/>
            <person name="Cullen D."/>
            <person name="Grigoriev I.V."/>
            <person name="Hibbett D.S."/>
        </authorList>
    </citation>
    <scope>NUCLEOTIDE SEQUENCE [LARGE SCALE GENOMIC DNA]</scope>
    <source>
        <strain evidence="4">RWD-64-598 SS2</strain>
    </source>
</reference>
<dbReference type="OMA" id="TCWIERR"/>
<dbReference type="InterPro" id="IPR006439">
    <property type="entry name" value="HAD-SF_hydro_IA"/>
</dbReference>
<gene>
    <name evidence="3" type="ORF">CONPUDRAFT_60751</name>
</gene>
<dbReference type="Proteomes" id="UP000053558">
    <property type="component" value="Unassembled WGS sequence"/>
</dbReference>
<proteinExistence type="predicted"/>
<evidence type="ECO:0000256" key="2">
    <source>
        <dbReference type="SAM" id="MobiDB-lite"/>
    </source>
</evidence>
<comment type="caution">
    <text evidence="3">The sequence shown here is derived from an EMBL/GenBank/DDBJ whole genome shotgun (WGS) entry which is preliminary data.</text>
</comment>
<dbReference type="RefSeq" id="XP_007771121.1">
    <property type="nucleotide sequence ID" value="XM_007772931.1"/>
</dbReference>
<dbReference type="PANTHER" id="PTHR43316">
    <property type="entry name" value="HYDROLASE, HALOACID DELAHOGENASE-RELATED"/>
    <property type="match status" value="1"/>
</dbReference>
<evidence type="ECO:0000313" key="3">
    <source>
        <dbReference type="EMBL" id="EIW78497.1"/>
    </source>
</evidence>
<dbReference type="PANTHER" id="PTHR43316:SF9">
    <property type="entry name" value="ACID DEHALOGENASE, PUTATIVE (AFU_ORTHOLOGUE AFUA_6G14460)-RELATED"/>
    <property type="match status" value="1"/>
</dbReference>
<keyword evidence="4" id="KW-1185">Reference proteome</keyword>
<dbReference type="SUPFAM" id="SSF56784">
    <property type="entry name" value="HAD-like"/>
    <property type="match status" value="1"/>
</dbReference>
<accession>A0A5M3MHG5</accession>
<name>A0A5M3MHG5_CONPW</name>
<dbReference type="PRINTS" id="PR00413">
    <property type="entry name" value="HADHALOGNASE"/>
</dbReference>